<reference evidence="2" key="1">
    <citation type="submission" date="2023-03" db="EMBL/GenBank/DDBJ databases">
        <authorList>
            <person name="Steffen K."/>
            <person name="Cardenas P."/>
        </authorList>
    </citation>
    <scope>NUCLEOTIDE SEQUENCE</scope>
</reference>
<dbReference type="Proteomes" id="UP001174909">
    <property type="component" value="Unassembled WGS sequence"/>
</dbReference>
<dbReference type="AlphaFoldDB" id="A0AA35STR6"/>
<proteinExistence type="predicted"/>
<evidence type="ECO:0000313" key="3">
    <source>
        <dbReference type="Proteomes" id="UP001174909"/>
    </source>
</evidence>
<feature type="non-terminal residue" evidence="2">
    <location>
        <position position="606"/>
    </location>
</feature>
<dbReference type="GO" id="GO:0003677">
    <property type="term" value="F:DNA binding"/>
    <property type="evidence" value="ECO:0007669"/>
    <property type="project" value="InterPro"/>
</dbReference>
<dbReference type="PANTHER" id="PTHR36498:SF1">
    <property type="entry name" value="TATA-BINDING PROTEIN-ASSOCIATED FACTOR 172"/>
    <property type="match status" value="1"/>
</dbReference>
<feature type="region of interest" description="Disordered" evidence="1">
    <location>
        <begin position="258"/>
        <end position="291"/>
    </location>
</feature>
<dbReference type="EMBL" id="CASHTH010002741">
    <property type="protein sequence ID" value="CAI8034566.1"/>
    <property type="molecule type" value="Genomic_DNA"/>
</dbReference>
<dbReference type="SUPFAM" id="SSF48371">
    <property type="entry name" value="ARM repeat"/>
    <property type="match status" value="1"/>
</dbReference>
<comment type="caution">
    <text evidence="2">The sequence shown here is derived from an EMBL/GenBank/DDBJ whole genome shotgun (WGS) entry which is preliminary data.</text>
</comment>
<dbReference type="InterPro" id="IPR044972">
    <property type="entry name" value="Mot1"/>
</dbReference>
<accession>A0AA35STR6</accession>
<feature type="compositionally biased region" description="Basic residues" evidence="1">
    <location>
        <begin position="259"/>
        <end position="271"/>
    </location>
</feature>
<name>A0AA35STR6_GEOBA</name>
<dbReference type="GO" id="GO:0017025">
    <property type="term" value="F:TBP-class protein binding"/>
    <property type="evidence" value="ECO:0007669"/>
    <property type="project" value="InterPro"/>
</dbReference>
<feature type="region of interest" description="Disordered" evidence="1">
    <location>
        <begin position="221"/>
        <end position="240"/>
    </location>
</feature>
<protein>
    <submittedName>
        <fullName evidence="2">TATA-binding protein-associated factor 172</fullName>
    </submittedName>
</protein>
<evidence type="ECO:0000313" key="2">
    <source>
        <dbReference type="EMBL" id="CAI8034566.1"/>
    </source>
</evidence>
<dbReference type="InterPro" id="IPR011989">
    <property type="entry name" value="ARM-like"/>
</dbReference>
<dbReference type="Gene3D" id="1.25.10.10">
    <property type="entry name" value="Leucine-rich Repeat Variant"/>
    <property type="match status" value="1"/>
</dbReference>
<dbReference type="PANTHER" id="PTHR36498">
    <property type="entry name" value="TATA-BINDING PROTEIN-ASSOCIATED FACTOR 172"/>
    <property type="match status" value="1"/>
</dbReference>
<gene>
    <name evidence="2" type="ORF">GBAR_LOCUS19451</name>
</gene>
<feature type="compositionally biased region" description="Basic and acidic residues" evidence="1">
    <location>
        <begin position="272"/>
        <end position="284"/>
    </location>
</feature>
<feature type="non-terminal residue" evidence="2">
    <location>
        <position position="1"/>
    </location>
</feature>
<dbReference type="InterPro" id="IPR016024">
    <property type="entry name" value="ARM-type_fold"/>
</dbReference>
<organism evidence="2 3">
    <name type="scientific">Geodia barretti</name>
    <name type="common">Barrett's horny sponge</name>
    <dbReference type="NCBI Taxonomy" id="519541"/>
    <lineage>
        <taxon>Eukaryota</taxon>
        <taxon>Metazoa</taxon>
        <taxon>Porifera</taxon>
        <taxon>Demospongiae</taxon>
        <taxon>Heteroscleromorpha</taxon>
        <taxon>Tetractinellida</taxon>
        <taxon>Astrophorina</taxon>
        <taxon>Geodiidae</taxon>
        <taxon>Geodia</taxon>
    </lineage>
</organism>
<dbReference type="GO" id="GO:0016887">
    <property type="term" value="F:ATP hydrolysis activity"/>
    <property type="evidence" value="ECO:0007669"/>
    <property type="project" value="InterPro"/>
</dbReference>
<sequence>PLKRRVEVVSCKHAPCRLVRPFFHLPGPLSSPPLILCCLVSSYRLDRLWILLDSGSTPVTRQAAAEQIGEVQKLHPHELNNLLRKVITFLTSKSWETRIAAGQAVEAIVKNVKPWRPVFTGNAGGNSRESTPASEDSTLSADLLSFNNFDINQVLAHGTALLSSTGEEYSLDNDPDFQKMTAQEKAAFYRRQLLQKLGLVAQGKVFSTGVEKFIEDSDLMVTSPANENPSSKPGGVGGGGEVKEISALALKGMSARERNKAKRKARLMARRNSRDKDTPEKIVEGEGQVSKKPRTTNVVVEQAGLTDKLLIDQIADLDSVFEESEEWPLNWFCEEMFRNLFNPSWEVRHGAATALREVIRYHGDTAGLTVLLNPDMYSEANQKWLEDASIRLLCVFALDRFADFVSDQVVAPVRATCAQCLGMCVRGMCEGVVGRVVSVLQCLGEQQQWEVRHASLMAVQHLLAARTDLCATLLPLLSPSILRGLRDVDDDVRAVAASSLLPVANQLVTVLPSKIPQLLTILWDSLVDLDDLSASTSSILGLLCSLLNQNPQLYAGETEEAQRLSQLAPRLWPFLSHTNRRVRLSCLRVLLSLLESGQRKNRGGGR</sequence>
<evidence type="ECO:0000256" key="1">
    <source>
        <dbReference type="SAM" id="MobiDB-lite"/>
    </source>
</evidence>
<keyword evidence="3" id="KW-1185">Reference proteome</keyword>